<evidence type="ECO:0000313" key="1">
    <source>
        <dbReference type="EMBL" id="EUA65423.1"/>
    </source>
</evidence>
<reference evidence="1" key="1">
    <citation type="submission" date="2014-01" db="EMBL/GenBank/DDBJ databases">
        <authorList>
            <person name="Brown-Elliot B."/>
            <person name="Wallace R."/>
            <person name="Lenaerts A."/>
            <person name="Ordway D."/>
            <person name="DeGroote M.A."/>
            <person name="Parker T."/>
            <person name="Sizemore C."/>
            <person name="Tallon L.J."/>
            <person name="Sadzewicz L.K."/>
            <person name="Sengamalay N."/>
            <person name="Fraser C.M."/>
            <person name="Hine E."/>
            <person name="Shefchek K.A."/>
            <person name="Das S.P."/>
            <person name="Tettelin H."/>
        </authorList>
    </citation>
    <scope>NUCLEOTIDE SEQUENCE [LARGE SCALE GENOMIC DNA]</scope>
    <source>
        <strain evidence="1">4042</strain>
    </source>
</reference>
<accession>X8DCG1</accession>
<dbReference type="EMBL" id="JAOB01000027">
    <property type="protein sequence ID" value="EUA65423.1"/>
    <property type="molecule type" value="Genomic_DNA"/>
</dbReference>
<sequence>MRGVTTYPDVVAVTVHRLGCGGVYRFWAAQMTVGARLSMRGDEHRGMLTPLAALGI</sequence>
<protein>
    <submittedName>
        <fullName evidence="1">Uncharacterized protein</fullName>
    </submittedName>
</protein>
<gene>
    <name evidence="1" type="ORF">I553_10720</name>
</gene>
<proteinExistence type="predicted"/>
<comment type="caution">
    <text evidence="1">The sequence shown here is derived from an EMBL/GenBank/DDBJ whole genome shotgun (WGS) entry which is preliminary data.</text>
</comment>
<dbReference type="PATRIC" id="fig|1299334.3.peg.2406"/>
<name>X8DCG1_MYCXE</name>
<dbReference type="AlphaFoldDB" id="X8DCG1"/>
<organism evidence="1">
    <name type="scientific">Mycobacterium xenopi 4042</name>
    <dbReference type="NCBI Taxonomy" id="1299334"/>
    <lineage>
        <taxon>Bacteria</taxon>
        <taxon>Bacillati</taxon>
        <taxon>Actinomycetota</taxon>
        <taxon>Actinomycetes</taxon>
        <taxon>Mycobacteriales</taxon>
        <taxon>Mycobacteriaceae</taxon>
        <taxon>Mycobacterium</taxon>
    </lineage>
</organism>